<reference evidence="1 2" key="1">
    <citation type="submission" date="2016-01" db="EMBL/GenBank/DDBJ databases">
        <authorList>
            <person name="Oliw E.H."/>
        </authorList>
    </citation>
    <scope>NUCLEOTIDE SEQUENCE [LARGE SCALE GENOMIC DNA]</scope>
    <source>
        <strain evidence="1 2">FRB97</strain>
    </source>
</reference>
<evidence type="ECO:0000313" key="2">
    <source>
        <dbReference type="Proteomes" id="UP000217182"/>
    </source>
</evidence>
<gene>
    <name evidence="1" type="ORF">AWC35_13595</name>
</gene>
<dbReference type="OrthoDB" id="9797093at2"/>
<sequence>MKPLYWVGSSKKDLQSLPEDVQDVFGYALHLAQAGGKHAQAKPLKGFGGAGALEVVEDFFSDTYRAVYTVKFGDAVYVLHVFQKKSSSGVATPKPDMDKIRERLKAAESHARGA</sequence>
<dbReference type="Proteomes" id="UP000217182">
    <property type="component" value="Chromosome"/>
</dbReference>
<dbReference type="EMBL" id="CP014136">
    <property type="protein sequence ID" value="ATA20285.1"/>
    <property type="molecule type" value="Genomic_DNA"/>
</dbReference>
<name>A0A250B2G6_9GAMM</name>
<proteinExistence type="predicted"/>
<protein>
    <submittedName>
        <fullName evidence="1">Addiction module toxin RelE</fullName>
    </submittedName>
</protein>
<dbReference type="Pfam" id="PF05973">
    <property type="entry name" value="Gp49"/>
    <property type="match status" value="1"/>
</dbReference>
<dbReference type="RefSeq" id="WP_095846872.1">
    <property type="nucleotide sequence ID" value="NZ_CP014136.1"/>
</dbReference>
<organism evidence="1 2">
    <name type="scientific">Gibbsiella quercinecans</name>
    <dbReference type="NCBI Taxonomy" id="929813"/>
    <lineage>
        <taxon>Bacteria</taxon>
        <taxon>Pseudomonadati</taxon>
        <taxon>Pseudomonadota</taxon>
        <taxon>Gammaproteobacteria</taxon>
        <taxon>Enterobacterales</taxon>
        <taxon>Yersiniaceae</taxon>
        <taxon>Gibbsiella</taxon>
    </lineage>
</organism>
<dbReference type="KEGG" id="gqu:AWC35_13595"/>
<dbReference type="InterPro" id="IPR009241">
    <property type="entry name" value="HigB-like"/>
</dbReference>
<dbReference type="AlphaFoldDB" id="A0A250B2G6"/>
<evidence type="ECO:0000313" key="1">
    <source>
        <dbReference type="EMBL" id="ATA20285.1"/>
    </source>
</evidence>
<keyword evidence="2" id="KW-1185">Reference proteome</keyword>
<accession>A0A250B2G6</accession>